<organism evidence="13 14">
    <name type="scientific">Entamoeba nuttalli</name>
    <dbReference type="NCBI Taxonomy" id="412467"/>
    <lineage>
        <taxon>Eukaryota</taxon>
        <taxon>Amoebozoa</taxon>
        <taxon>Evosea</taxon>
        <taxon>Archamoebae</taxon>
        <taxon>Mastigamoebida</taxon>
        <taxon>Entamoebidae</taxon>
        <taxon>Entamoeba</taxon>
    </lineage>
</organism>
<protein>
    <recommendedName>
        <fullName evidence="12">SSD domain-containing protein</fullName>
    </recommendedName>
</protein>
<dbReference type="Pfam" id="PF16414">
    <property type="entry name" value="NPC1_N"/>
    <property type="match status" value="1"/>
</dbReference>
<evidence type="ECO:0000259" key="12">
    <source>
        <dbReference type="PROSITE" id="PS50156"/>
    </source>
</evidence>
<evidence type="ECO:0000256" key="6">
    <source>
        <dbReference type="ARBA" id="ARBA00022989"/>
    </source>
</evidence>
<comment type="subcellular location">
    <subcellularLocation>
        <location evidence="1">Membrane</location>
        <topology evidence="1">Multi-pass membrane protein</topology>
    </subcellularLocation>
</comment>
<feature type="transmembrane region" description="Helical" evidence="11">
    <location>
        <begin position="886"/>
        <end position="910"/>
    </location>
</feature>
<dbReference type="Pfam" id="PF12349">
    <property type="entry name" value="Sterol-sensing"/>
    <property type="match status" value="1"/>
</dbReference>
<keyword evidence="7" id="KW-0445">Lipid transport</keyword>
<feature type="transmembrane region" description="Helical" evidence="11">
    <location>
        <begin position="1287"/>
        <end position="1314"/>
    </location>
</feature>
<feature type="transmembrane region" description="Helical" evidence="11">
    <location>
        <begin position="791"/>
        <end position="811"/>
    </location>
</feature>
<evidence type="ECO:0000256" key="4">
    <source>
        <dbReference type="ARBA" id="ARBA00022692"/>
    </source>
</evidence>
<feature type="transmembrane region" description="Helical" evidence="11">
    <location>
        <begin position="1147"/>
        <end position="1172"/>
    </location>
</feature>
<dbReference type="PANTHER" id="PTHR45727:SF2">
    <property type="entry name" value="NPC INTRACELLULAR CHOLESTEROL TRANSPORTER 1"/>
    <property type="match status" value="1"/>
</dbReference>
<keyword evidence="10" id="KW-0325">Glycoprotein</keyword>
<evidence type="ECO:0000256" key="9">
    <source>
        <dbReference type="ARBA" id="ARBA00023157"/>
    </source>
</evidence>
<feature type="transmembrane region" description="Helical" evidence="11">
    <location>
        <begin position="1212"/>
        <end position="1231"/>
    </location>
</feature>
<dbReference type="EMBL" id="BAAFRS010000061">
    <property type="protein sequence ID" value="GAB1220945.1"/>
    <property type="molecule type" value="Genomic_DNA"/>
</dbReference>
<evidence type="ECO:0000256" key="7">
    <source>
        <dbReference type="ARBA" id="ARBA00023055"/>
    </source>
</evidence>
<dbReference type="InterPro" id="IPR053956">
    <property type="entry name" value="NPC1_MLD"/>
</dbReference>
<dbReference type="Proteomes" id="UP001628156">
    <property type="component" value="Unassembled WGS sequence"/>
</dbReference>
<feature type="transmembrane region" description="Helical" evidence="11">
    <location>
        <begin position="740"/>
        <end position="761"/>
    </location>
</feature>
<keyword evidence="9" id="KW-1015">Disulfide bond</keyword>
<comment type="caution">
    <text evidence="13">The sequence shown here is derived from an EMBL/GenBank/DDBJ whole genome shotgun (WGS) entry which is preliminary data.</text>
</comment>
<dbReference type="SUPFAM" id="SSF82866">
    <property type="entry name" value="Multidrug efflux transporter AcrB transmembrane domain"/>
    <property type="match status" value="2"/>
</dbReference>
<dbReference type="Pfam" id="PF22314">
    <property type="entry name" value="NPC1_MLD"/>
    <property type="match status" value="1"/>
</dbReference>
<dbReference type="Gene3D" id="1.20.1640.10">
    <property type="entry name" value="Multidrug efflux transporter AcrB transmembrane domain"/>
    <property type="match status" value="2"/>
</dbReference>
<dbReference type="InterPro" id="IPR032190">
    <property type="entry name" value="NPC1_N"/>
</dbReference>
<reference evidence="13 14" key="1">
    <citation type="journal article" date="2019" name="PLoS Negl. Trop. Dis.">
        <title>Whole genome sequencing of Entamoeba nuttalli reveals mammalian host-related molecular signatures and a novel octapeptide-repeat surface protein.</title>
        <authorList>
            <person name="Tanaka M."/>
            <person name="Makiuchi T."/>
            <person name="Komiyama T."/>
            <person name="Shiina T."/>
            <person name="Osaki K."/>
            <person name="Tachibana H."/>
        </authorList>
    </citation>
    <scope>NUCLEOTIDE SEQUENCE [LARGE SCALE GENOMIC DNA]</scope>
    <source>
        <strain evidence="13 14">P19-061405</strain>
    </source>
</reference>
<evidence type="ECO:0000256" key="5">
    <source>
        <dbReference type="ARBA" id="ARBA00022729"/>
    </source>
</evidence>
<evidence type="ECO:0000256" key="10">
    <source>
        <dbReference type="ARBA" id="ARBA00023180"/>
    </source>
</evidence>
<feature type="transmembrane region" description="Helical" evidence="11">
    <location>
        <begin position="263"/>
        <end position="289"/>
    </location>
</feature>
<feature type="transmembrane region" description="Helical" evidence="11">
    <location>
        <begin position="709"/>
        <end position="734"/>
    </location>
</feature>
<feature type="transmembrane region" description="Helical" evidence="11">
    <location>
        <begin position="430"/>
        <end position="452"/>
    </location>
</feature>
<keyword evidence="4 11" id="KW-0812">Transmembrane</keyword>
<evidence type="ECO:0000256" key="2">
    <source>
        <dbReference type="ARBA" id="ARBA00005585"/>
    </source>
</evidence>
<name>A0ABQ0DDL1_9EUKA</name>
<evidence type="ECO:0000256" key="1">
    <source>
        <dbReference type="ARBA" id="ARBA00004141"/>
    </source>
</evidence>
<evidence type="ECO:0000313" key="13">
    <source>
        <dbReference type="EMBL" id="GAB1220945.1"/>
    </source>
</evidence>
<evidence type="ECO:0000256" key="3">
    <source>
        <dbReference type="ARBA" id="ARBA00022448"/>
    </source>
</evidence>
<feature type="domain" description="SSD" evidence="12">
    <location>
        <begin position="673"/>
        <end position="845"/>
    </location>
</feature>
<feature type="transmembrane region" description="Helical" evidence="11">
    <location>
        <begin position="1179"/>
        <end position="1200"/>
    </location>
</feature>
<feature type="transmembrane region" description="Helical" evidence="11">
    <location>
        <begin position="350"/>
        <end position="372"/>
    </location>
</feature>
<dbReference type="PANTHER" id="PTHR45727">
    <property type="entry name" value="NPC INTRACELLULAR CHOLESTEROL TRANSPORTER 1"/>
    <property type="match status" value="1"/>
</dbReference>
<keyword evidence="14" id="KW-1185">Reference proteome</keyword>
<keyword evidence="8 11" id="KW-0472">Membrane</keyword>
<dbReference type="InterPro" id="IPR000731">
    <property type="entry name" value="SSD"/>
</dbReference>
<keyword evidence="6 11" id="KW-1133">Transmembrane helix</keyword>
<accession>A0ABQ0DDL1</accession>
<evidence type="ECO:0000256" key="8">
    <source>
        <dbReference type="ARBA" id="ARBA00023136"/>
    </source>
</evidence>
<gene>
    <name evidence="13" type="ORF">ENUP19_0061G0105</name>
</gene>
<proteinExistence type="inferred from homology"/>
<feature type="transmembrane region" description="Helical" evidence="11">
    <location>
        <begin position="301"/>
        <end position="330"/>
    </location>
</feature>
<dbReference type="InterPro" id="IPR053958">
    <property type="entry name" value="HMGCR/SNAP/NPC1-like_SSD"/>
</dbReference>
<dbReference type="PROSITE" id="PS50156">
    <property type="entry name" value="SSD"/>
    <property type="match status" value="1"/>
</dbReference>
<evidence type="ECO:0000313" key="14">
    <source>
        <dbReference type="Proteomes" id="UP001628156"/>
    </source>
</evidence>
<feature type="transmembrane region" description="Helical" evidence="11">
    <location>
        <begin position="674"/>
        <end position="697"/>
    </location>
</feature>
<comment type="similarity">
    <text evidence="2">Belongs to the patched family.</text>
</comment>
<evidence type="ECO:0000256" key="11">
    <source>
        <dbReference type="SAM" id="Phobius"/>
    </source>
</evidence>
<feature type="transmembrane region" description="Helical" evidence="11">
    <location>
        <begin position="823"/>
        <end position="845"/>
    </location>
</feature>
<keyword evidence="5" id="KW-0732">Signal</keyword>
<keyword evidence="3" id="KW-0813">Transport</keyword>
<feature type="transmembrane region" description="Helical" evidence="11">
    <location>
        <begin position="1252"/>
        <end position="1281"/>
    </location>
</feature>
<sequence>MFVFFFLISVVISITPLPGGERDINNLDQYNNKCRMHNVPGCTAPAINMKSDGTLYLTDAYPAPENMIEICISEHPEFDPNVTLGHKTCCDQYSVLDLKEQSTLLDGSFGKCPACYLNQMNLWCGFACDPNSARWTEIDDFKHDNTCNEPDGIDVPSLYYYLHPLYAQQIYDSCKDTELSGGFAVRSLYPTYKEFFQMISDVNPVMPLHFVYDETGYNGSKYTKMHKCSDMCSCQSCHEMCTEFIEDEPTFKDYPFLDGTLNIITIISIHLFMLFIMVIITVCGGILSYKTFTQMKKSNPTLLYISYISLGAVTLLGIGFIIMGIIVVGFPMEGVITSMPWGDGNLLGMILLYIGFGVYVIGYSVYDLYYFVIYTLYNKKESEDIIDSAKVSILGQEESCEEDTNKVDLTDNFLSKAMSWYTKFLWKFKWIILTVVILCCIVLCVGVFKIVFITDSLGLWVPKNCQTMKDKNYYDEAFGPFFRINQFMLSDKLHPGNQVLTQPLIVQLQQMIDEIRAIHVEWTDKETGITKDITMDDMCYKPVFGKGCIITSVTGYWQHDINKIMNTENVTQYIQNCLGNPLATGCADDIGSPVDPHNSLGNYTVGDNNDPMKATILQATFMFNQPNKTVIEWAELWEEKYLEILDRDYSLVKVAYQAQRSVDDEINRETFTDVLTVLCSYMVMFIYISLSLGNSFYHFNYKTVFVKSRILLGILGIVIVLFSVFTSAGFFSWINVEATLIITEVIPFLVLAIGVDNIFILTNTVDEQPMYDKDGQYVPVEKRLEHSLMHVGPSMMLASISESLAFFLGYLTSMPAVQSFSLYAGLAIFIDFILQITVYAVLLCYDVKRQENHGLDFIPWLQVHDNSLDEQHDFERGSLIKHLFKYVATFLSYYPVKIIGLFFFIAFFIFSLNYVPKTMLGLPQETALPQDSYIQDYFVALTYLEIGPPVYIVVRDGATYLNETTQSALCASDNFGCDALSIPNYYDAARTIDGTTFDWIDDYFSWAAQKDCCRLDKDGNICPYDMPNYTECTPCFTNFTDKKRPVPEDFYKYINRFLTASINETLCSVNGQAYYPDVVWNHINGTKETDYSYVNVSRLRLYHTVLVTQDDFIDAMVQAYNISDYMNSIFDVKTFPYAYHYVYFQQYFNIVDLCVMDVCLALAAVFVVVMLLMFDPIVAIMIVLCVLMCVIDLIGIMYLWGVELNAVSCVNLVMSIGITIEFCVHIAHAFLSSPKKTLNDKMKDAVMNMGNNVFVGITLTKFLGVIVLSLSSGLIFVIYYFRMYFMMLIFGASHGLFFLPILLSLIPSVSLSHLTDPFKKMFSRCNKKKSTKGEYQNFE</sequence>